<evidence type="ECO:0000313" key="4">
    <source>
        <dbReference type="Proteomes" id="UP000219522"/>
    </source>
</evidence>
<dbReference type="RefSeq" id="WP_062633646.1">
    <property type="nucleotide sequence ID" value="NZ_FCOG02000008.1"/>
</dbReference>
<keyword evidence="4" id="KW-1185">Reference proteome</keyword>
<reference evidence="3 4" key="1">
    <citation type="submission" date="2017-09" db="EMBL/GenBank/DDBJ databases">
        <authorList>
            <person name="Varghese N."/>
            <person name="Submissions S."/>
        </authorList>
    </citation>
    <scope>NUCLEOTIDE SEQUENCE [LARGE SCALE GENOMIC DNA]</scope>
    <source>
        <strain evidence="3 4">OK806</strain>
    </source>
</reference>
<feature type="signal peptide" evidence="2">
    <location>
        <begin position="1"/>
        <end position="20"/>
    </location>
</feature>
<proteinExistence type="predicted"/>
<comment type="caution">
    <text evidence="3">The sequence shown here is derived from an EMBL/GenBank/DDBJ whole genome shotgun (WGS) entry which is preliminary data.</text>
</comment>
<gene>
    <name evidence="3" type="ORF">SAMN05446927_4240</name>
</gene>
<sequence length="137" mass="13770">MRITARTFAHIASNSTLVFANTSVALSAASPGVDARENGSASVFAEASMPETQAPAPIVIADTASPREIQCAAPDARMRTDAPASALVAQSSTSITLWDEITSPAPALPGQAPPAVPQPVPVPVPVDAGRDAGTVSA</sequence>
<organism evidence="3 4">
    <name type="scientific">Caballeronia arationis</name>
    <dbReference type="NCBI Taxonomy" id="1777142"/>
    <lineage>
        <taxon>Bacteria</taxon>
        <taxon>Pseudomonadati</taxon>
        <taxon>Pseudomonadota</taxon>
        <taxon>Betaproteobacteria</taxon>
        <taxon>Burkholderiales</taxon>
        <taxon>Burkholderiaceae</taxon>
        <taxon>Caballeronia</taxon>
    </lineage>
</organism>
<dbReference type="AlphaFoldDB" id="A0A7Z7IAG4"/>
<evidence type="ECO:0000313" key="3">
    <source>
        <dbReference type="EMBL" id="SOE80986.1"/>
    </source>
</evidence>
<evidence type="ECO:0000256" key="2">
    <source>
        <dbReference type="SAM" id="SignalP"/>
    </source>
</evidence>
<keyword evidence="2" id="KW-0732">Signal</keyword>
<feature type="compositionally biased region" description="Pro residues" evidence="1">
    <location>
        <begin position="111"/>
        <end position="124"/>
    </location>
</feature>
<evidence type="ECO:0000256" key="1">
    <source>
        <dbReference type="SAM" id="MobiDB-lite"/>
    </source>
</evidence>
<feature type="region of interest" description="Disordered" evidence="1">
    <location>
        <begin position="102"/>
        <end position="137"/>
    </location>
</feature>
<dbReference type="Proteomes" id="UP000219522">
    <property type="component" value="Unassembled WGS sequence"/>
</dbReference>
<protein>
    <submittedName>
        <fullName evidence="3">Uncharacterized protein</fullName>
    </submittedName>
</protein>
<feature type="chain" id="PRO_5030864313" evidence="2">
    <location>
        <begin position="21"/>
        <end position="137"/>
    </location>
</feature>
<name>A0A7Z7IAG4_9BURK</name>
<accession>A0A7Z7IAG4</accession>
<dbReference type="EMBL" id="OCSU01000002">
    <property type="protein sequence ID" value="SOE80986.1"/>
    <property type="molecule type" value="Genomic_DNA"/>
</dbReference>